<dbReference type="RefSeq" id="WP_020073592.1">
    <property type="nucleotide sequence ID" value="NZ_SVNY01000004.1"/>
</dbReference>
<dbReference type="EMBL" id="SVNY01000004">
    <property type="protein sequence ID" value="MBE6833761.1"/>
    <property type="molecule type" value="Genomic_DNA"/>
</dbReference>
<dbReference type="InterPro" id="IPR007419">
    <property type="entry name" value="BFD-like_2Fe2S-bd_dom"/>
</dbReference>
<dbReference type="Pfam" id="PF04324">
    <property type="entry name" value="Fer2_BFD"/>
    <property type="match status" value="1"/>
</dbReference>
<dbReference type="InterPro" id="IPR052745">
    <property type="entry name" value="G3P_Oxidase/Oxidoreductase"/>
</dbReference>
<evidence type="ECO:0000259" key="2">
    <source>
        <dbReference type="Pfam" id="PF04324"/>
    </source>
</evidence>
<sequence length="482" mass="51906">MYDVAIIGGGACGCSLLYELSRYKVNAVLLEKENDVSVGTTKANSAIVHAGYDPEPGTLMARYNVEGNRIIEQLCADLDILYDKIGSLVLGFSEEDRATVEALYRRGIANGVPGLRIIEKEELHRMEPALSENALFALWAPSAAIVNPWELAIAQAEAAVQGGARVMLDAEVTGIEKNGGVFTVRTTQGPVQARFVVNAAGVHTDRVAAMVGDDSFRILPNRGEYFVLDTTQGKLVSRVIFQCPTKVGKGVLVSPTVHGNLIVGPNAEDVSADNADTTAAGLHNVRQAAVRSVPHINFRDSIRNFAGVRAISTQDDFIVGPSKACEGFFNIAGIKSPGLTSSPAIARDMVQMLHRAGLELSPNPDFVSKRRVLRFKSLSPKERGEAILRNPLYGTIVCRCETVTEGEIVDAMHRPLPPRSVDGIKRRCTPGMGRCQGGFCGPRVQAIIARELGIPESQVPLDRAGMNIVLGRTKEQKEAGKQ</sequence>
<dbReference type="Gene3D" id="1.10.10.1100">
    <property type="entry name" value="BFD-like [2Fe-2S]-binding domain"/>
    <property type="match status" value="1"/>
</dbReference>
<proteinExistence type="predicted"/>
<evidence type="ECO:0000259" key="1">
    <source>
        <dbReference type="Pfam" id="PF01266"/>
    </source>
</evidence>
<dbReference type="Gene3D" id="3.50.50.60">
    <property type="entry name" value="FAD/NAD(P)-binding domain"/>
    <property type="match status" value="1"/>
</dbReference>
<dbReference type="InterPro" id="IPR041854">
    <property type="entry name" value="BFD-like_2Fe2S-bd_dom_sf"/>
</dbReference>
<dbReference type="Proteomes" id="UP000754750">
    <property type="component" value="Unassembled WGS sequence"/>
</dbReference>
<accession>A0A928Q4A0</accession>
<feature type="domain" description="FAD dependent oxidoreductase" evidence="1">
    <location>
        <begin position="3"/>
        <end position="351"/>
    </location>
</feature>
<dbReference type="Pfam" id="PF01266">
    <property type="entry name" value="DAO"/>
    <property type="match status" value="1"/>
</dbReference>
<dbReference type="InterPro" id="IPR006076">
    <property type="entry name" value="FAD-dep_OxRdtase"/>
</dbReference>
<dbReference type="SUPFAM" id="SSF51905">
    <property type="entry name" value="FAD/NAD(P)-binding domain"/>
    <property type="match status" value="1"/>
</dbReference>
<dbReference type="PANTHER" id="PTHR42720">
    <property type="entry name" value="GLYCEROL-3-PHOSPHATE DEHYDROGENASE"/>
    <property type="match status" value="1"/>
</dbReference>
<dbReference type="CDD" id="cd19946">
    <property type="entry name" value="GlpA-like_Fer2_BFD-like"/>
    <property type="match status" value="1"/>
</dbReference>
<organism evidence="3 4">
    <name type="scientific">Faecalispora sporosphaeroides</name>
    <dbReference type="NCBI Taxonomy" id="1549"/>
    <lineage>
        <taxon>Bacteria</taxon>
        <taxon>Bacillati</taxon>
        <taxon>Bacillota</taxon>
        <taxon>Clostridia</taxon>
        <taxon>Eubacteriales</taxon>
        <taxon>Oscillospiraceae</taxon>
        <taxon>Faecalispora</taxon>
    </lineage>
</organism>
<dbReference type="InterPro" id="IPR036188">
    <property type="entry name" value="FAD/NAD-bd_sf"/>
</dbReference>
<dbReference type="Gene3D" id="3.30.9.10">
    <property type="entry name" value="D-Amino Acid Oxidase, subunit A, domain 2"/>
    <property type="match status" value="1"/>
</dbReference>
<reference evidence="3" key="1">
    <citation type="submission" date="2019-04" db="EMBL/GenBank/DDBJ databases">
        <title>Evolution of Biomass-Degrading Anaerobic Consortia Revealed by Metagenomics.</title>
        <authorList>
            <person name="Peng X."/>
        </authorList>
    </citation>
    <scope>NUCLEOTIDE SEQUENCE</scope>
    <source>
        <strain evidence="3">SIG551</strain>
    </source>
</reference>
<protein>
    <submittedName>
        <fullName evidence="3">NAD(P)/FAD-dependent oxidoreductase</fullName>
    </submittedName>
</protein>
<comment type="caution">
    <text evidence="3">The sequence shown here is derived from an EMBL/GenBank/DDBJ whole genome shotgun (WGS) entry which is preliminary data.</text>
</comment>
<evidence type="ECO:0000313" key="3">
    <source>
        <dbReference type="EMBL" id="MBE6833761.1"/>
    </source>
</evidence>
<evidence type="ECO:0000313" key="4">
    <source>
        <dbReference type="Proteomes" id="UP000754750"/>
    </source>
</evidence>
<dbReference type="SUPFAM" id="SSF54373">
    <property type="entry name" value="FAD-linked reductases, C-terminal domain"/>
    <property type="match status" value="1"/>
</dbReference>
<feature type="domain" description="BFD-like [2Fe-2S]-binding" evidence="2">
    <location>
        <begin position="396"/>
        <end position="449"/>
    </location>
</feature>
<dbReference type="AlphaFoldDB" id="A0A928Q4A0"/>
<gene>
    <name evidence="3" type="ORF">E7512_09315</name>
</gene>
<dbReference type="PANTHER" id="PTHR42720:SF1">
    <property type="entry name" value="GLYCEROL 3-PHOSPHATE OXIDASE"/>
    <property type="match status" value="1"/>
</dbReference>
<name>A0A928Q4A0_9FIRM</name>